<organism evidence="1 2">
    <name type="scientific">Delftia acidovorans</name>
    <name type="common">Pseudomonas acidovorans</name>
    <name type="synonym">Comamonas acidovorans</name>
    <dbReference type="NCBI Taxonomy" id="80866"/>
    <lineage>
        <taxon>Bacteria</taxon>
        <taxon>Pseudomonadati</taxon>
        <taxon>Pseudomonadota</taxon>
        <taxon>Betaproteobacteria</taxon>
        <taxon>Burkholderiales</taxon>
        <taxon>Comamonadaceae</taxon>
        <taxon>Delftia</taxon>
    </lineage>
</organism>
<evidence type="ECO:0000313" key="1">
    <source>
        <dbReference type="EMBL" id="MDX4953818.1"/>
    </source>
</evidence>
<protein>
    <submittedName>
        <fullName evidence="1">Uncharacterized protein</fullName>
    </submittedName>
</protein>
<dbReference type="EMBL" id="JAWWMZ010000003">
    <property type="protein sequence ID" value="MDX4953818.1"/>
    <property type="molecule type" value="Genomic_DNA"/>
</dbReference>
<comment type="caution">
    <text evidence="1">The sequence shown here is derived from an EMBL/GenBank/DDBJ whole genome shotgun (WGS) entry which is preliminary data.</text>
</comment>
<gene>
    <name evidence="1" type="ORF">SGN30_10365</name>
</gene>
<dbReference type="Proteomes" id="UP001287445">
    <property type="component" value="Unassembled WGS sequence"/>
</dbReference>
<reference evidence="1" key="1">
    <citation type="submission" date="2023-11" db="EMBL/GenBank/DDBJ databases">
        <title>Identification and selenium tolerance of Delftia acidovorans R3-25.</title>
        <authorList>
            <person name="Zhang S."/>
            <person name="Liu Y."/>
            <person name="Guo Y."/>
        </authorList>
    </citation>
    <scope>NUCLEOTIDE SEQUENCE</scope>
    <source>
        <strain evidence="1">R3-25</strain>
    </source>
</reference>
<name>A0AAJ2R0R7_DELAC</name>
<accession>A0AAJ2R0R7</accession>
<dbReference type="RefSeq" id="WP_319073388.1">
    <property type="nucleotide sequence ID" value="NZ_JAWWMZ010000003.1"/>
</dbReference>
<sequence>MFNLTPSETFKETVKIQVKTESGSWREESFTAIFQRSDEERRQELHNKPFAEVVEEFLVGWEMKDLQRMPVEFTPDNKAAFMRLPAAVRETAITYLRTNAGAKEKN</sequence>
<proteinExistence type="predicted"/>
<dbReference type="AlphaFoldDB" id="A0AAJ2R0R7"/>
<evidence type="ECO:0000313" key="2">
    <source>
        <dbReference type="Proteomes" id="UP001287445"/>
    </source>
</evidence>